<dbReference type="EMBL" id="JACHBX010000001">
    <property type="protein sequence ID" value="MBB6132418.1"/>
    <property type="molecule type" value="Genomic_DNA"/>
</dbReference>
<keyword evidence="7" id="KW-1185">Reference proteome</keyword>
<evidence type="ECO:0000256" key="1">
    <source>
        <dbReference type="ARBA" id="ARBA00009437"/>
    </source>
</evidence>
<evidence type="ECO:0000256" key="2">
    <source>
        <dbReference type="ARBA" id="ARBA00023015"/>
    </source>
</evidence>
<evidence type="ECO:0000259" key="5">
    <source>
        <dbReference type="PROSITE" id="PS50931"/>
    </source>
</evidence>
<keyword evidence="2" id="KW-0805">Transcription regulation</keyword>
<keyword evidence="4" id="KW-0804">Transcription</keyword>
<dbReference type="Pfam" id="PF00126">
    <property type="entry name" value="HTH_1"/>
    <property type="match status" value="1"/>
</dbReference>
<dbReference type="CDD" id="cd08422">
    <property type="entry name" value="PBP2_CrgA_like"/>
    <property type="match status" value="1"/>
</dbReference>
<comment type="similarity">
    <text evidence="1">Belongs to the LysR transcriptional regulatory family.</text>
</comment>
<evidence type="ECO:0000256" key="4">
    <source>
        <dbReference type="ARBA" id="ARBA00023163"/>
    </source>
</evidence>
<dbReference type="SUPFAM" id="SSF46785">
    <property type="entry name" value="Winged helix' DNA-binding domain"/>
    <property type="match status" value="1"/>
</dbReference>
<dbReference type="GO" id="GO:0003700">
    <property type="term" value="F:DNA-binding transcription factor activity"/>
    <property type="evidence" value="ECO:0007669"/>
    <property type="project" value="InterPro"/>
</dbReference>
<keyword evidence="3 6" id="KW-0238">DNA-binding</keyword>
<evidence type="ECO:0000313" key="7">
    <source>
        <dbReference type="Proteomes" id="UP000540787"/>
    </source>
</evidence>
<accession>A0A7W9U6F8</accession>
<dbReference type="PANTHER" id="PTHR30537:SF58">
    <property type="entry name" value="HTH-TYPE TRANSCRIPTIONAL REGULATOR PERR"/>
    <property type="match status" value="1"/>
</dbReference>
<dbReference type="SUPFAM" id="SSF53850">
    <property type="entry name" value="Periplasmic binding protein-like II"/>
    <property type="match status" value="1"/>
</dbReference>
<dbReference type="PROSITE" id="PS50931">
    <property type="entry name" value="HTH_LYSR"/>
    <property type="match status" value="1"/>
</dbReference>
<dbReference type="InterPro" id="IPR058163">
    <property type="entry name" value="LysR-type_TF_proteobact-type"/>
</dbReference>
<dbReference type="InterPro" id="IPR036388">
    <property type="entry name" value="WH-like_DNA-bd_sf"/>
</dbReference>
<dbReference type="InterPro" id="IPR005119">
    <property type="entry name" value="LysR_subst-bd"/>
</dbReference>
<dbReference type="Proteomes" id="UP000540787">
    <property type="component" value="Unassembled WGS sequence"/>
</dbReference>
<dbReference type="Pfam" id="PF03466">
    <property type="entry name" value="LysR_substrate"/>
    <property type="match status" value="1"/>
</dbReference>
<reference evidence="6 7" key="1">
    <citation type="submission" date="2020-08" db="EMBL/GenBank/DDBJ databases">
        <title>The Agave Microbiome: Exploring the role of microbial communities in plant adaptations to desert environments.</title>
        <authorList>
            <person name="Partida-Martinez L.P."/>
        </authorList>
    </citation>
    <scope>NUCLEOTIDE SEQUENCE [LARGE SCALE GENOMIC DNA]</scope>
    <source>
        <strain evidence="6 7">AT3.2</strain>
    </source>
</reference>
<dbReference type="Gene3D" id="3.40.190.290">
    <property type="match status" value="1"/>
</dbReference>
<feature type="domain" description="HTH lysR-type" evidence="5">
    <location>
        <begin position="9"/>
        <end position="64"/>
    </location>
</feature>
<evidence type="ECO:0000313" key="6">
    <source>
        <dbReference type="EMBL" id="MBB6132418.1"/>
    </source>
</evidence>
<organism evidence="6 7">
    <name type="scientific">Massilia aurea</name>
    <dbReference type="NCBI Taxonomy" id="373040"/>
    <lineage>
        <taxon>Bacteria</taxon>
        <taxon>Pseudomonadati</taxon>
        <taxon>Pseudomonadota</taxon>
        <taxon>Betaproteobacteria</taxon>
        <taxon>Burkholderiales</taxon>
        <taxon>Oxalobacteraceae</taxon>
        <taxon>Telluria group</taxon>
        <taxon>Massilia</taxon>
    </lineage>
</organism>
<dbReference type="AlphaFoldDB" id="A0A7W9U6F8"/>
<dbReference type="Gene3D" id="1.10.10.10">
    <property type="entry name" value="Winged helix-like DNA-binding domain superfamily/Winged helix DNA-binding domain"/>
    <property type="match status" value="1"/>
</dbReference>
<protein>
    <submittedName>
        <fullName evidence="6">DNA-binding transcriptional LysR family regulator</fullName>
    </submittedName>
</protein>
<name>A0A7W9U6F8_9BURK</name>
<gene>
    <name evidence="6" type="ORF">HD842_000529</name>
</gene>
<sequence>MMARKFDHLADVEVFLSVVEHGSFSAAAIVLSTTPSVLSRALSRLEARLGTQLLRRTTRSLSLTDAGQRYANEARDAFARLGQAEQAMRSTTAQLSGKVRMSVSTGYGQQRLPPILAAYARAYPLVELDVDITNRNVDLVAEGFDLAIRSGPLPSSTMASRQLEASPLCLLASPAYLETAGSLATLEDLARQQCIAFVRPNTGRVFPWQLRDGDRDIDWIPPASVMVSTDAMGVIWLAEQGMGIALCPRLFAETSLAAGQLVEILPQLSGRTRAFSVVYPAHRGLSAASRALIDMLVAAHDSSGGI</sequence>
<dbReference type="InterPro" id="IPR036390">
    <property type="entry name" value="WH_DNA-bd_sf"/>
</dbReference>
<dbReference type="GO" id="GO:0006351">
    <property type="term" value="P:DNA-templated transcription"/>
    <property type="evidence" value="ECO:0007669"/>
    <property type="project" value="TreeGrafter"/>
</dbReference>
<dbReference type="InterPro" id="IPR000847">
    <property type="entry name" value="LysR_HTH_N"/>
</dbReference>
<comment type="caution">
    <text evidence="6">The sequence shown here is derived from an EMBL/GenBank/DDBJ whole genome shotgun (WGS) entry which is preliminary data.</text>
</comment>
<dbReference type="FunFam" id="1.10.10.10:FF:000001">
    <property type="entry name" value="LysR family transcriptional regulator"/>
    <property type="match status" value="1"/>
</dbReference>
<dbReference type="PANTHER" id="PTHR30537">
    <property type="entry name" value="HTH-TYPE TRANSCRIPTIONAL REGULATOR"/>
    <property type="match status" value="1"/>
</dbReference>
<proteinExistence type="inferred from homology"/>
<dbReference type="GO" id="GO:0043565">
    <property type="term" value="F:sequence-specific DNA binding"/>
    <property type="evidence" value="ECO:0007669"/>
    <property type="project" value="TreeGrafter"/>
</dbReference>
<evidence type="ECO:0000256" key="3">
    <source>
        <dbReference type="ARBA" id="ARBA00023125"/>
    </source>
</evidence>